<accession>A0ACC0LSV0</accession>
<organism evidence="1 2">
    <name type="scientific">Rhododendron molle</name>
    <name type="common">Chinese azalea</name>
    <name type="synonym">Azalea mollis</name>
    <dbReference type="NCBI Taxonomy" id="49168"/>
    <lineage>
        <taxon>Eukaryota</taxon>
        <taxon>Viridiplantae</taxon>
        <taxon>Streptophyta</taxon>
        <taxon>Embryophyta</taxon>
        <taxon>Tracheophyta</taxon>
        <taxon>Spermatophyta</taxon>
        <taxon>Magnoliopsida</taxon>
        <taxon>eudicotyledons</taxon>
        <taxon>Gunneridae</taxon>
        <taxon>Pentapetalae</taxon>
        <taxon>asterids</taxon>
        <taxon>Ericales</taxon>
        <taxon>Ericaceae</taxon>
        <taxon>Ericoideae</taxon>
        <taxon>Rhodoreae</taxon>
        <taxon>Rhododendron</taxon>
    </lineage>
</organism>
<evidence type="ECO:0000313" key="1">
    <source>
        <dbReference type="EMBL" id="KAI8531414.1"/>
    </source>
</evidence>
<evidence type="ECO:0000313" key="2">
    <source>
        <dbReference type="Proteomes" id="UP001062846"/>
    </source>
</evidence>
<gene>
    <name evidence="1" type="ORF">RHMOL_Rhmol11G0134800</name>
</gene>
<dbReference type="EMBL" id="CM046398">
    <property type="protein sequence ID" value="KAI8531414.1"/>
    <property type="molecule type" value="Genomic_DNA"/>
</dbReference>
<sequence>MVAKQGEKVVGAKGGGATEVVVANPIAGVARTKPTAKSLVPPQRKSVKKMMGDATVKAIASCFYSTDQLKDKTHSA</sequence>
<name>A0ACC0LSV0_RHOML</name>
<reference evidence="1" key="1">
    <citation type="submission" date="2022-02" db="EMBL/GenBank/DDBJ databases">
        <title>Plant Genome Project.</title>
        <authorList>
            <person name="Zhang R.-G."/>
        </authorList>
    </citation>
    <scope>NUCLEOTIDE SEQUENCE</scope>
    <source>
        <strain evidence="1">AT1</strain>
    </source>
</reference>
<proteinExistence type="predicted"/>
<comment type="caution">
    <text evidence="1">The sequence shown here is derived from an EMBL/GenBank/DDBJ whole genome shotgun (WGS) entry which is preliminary data.</text>
</comment>
<keyword evidence="2" id="KW-1185">Reference proteome</keyword>
<dbReference type="Proteomes" id="UP001062846">
    <property type="component" value="Chromosome 11"/>
</dbReference>
<protein>
    <submittedName>
        <fullName evidence="1">Uncharacterized protein</fullName>
    </submittedName>
</protein>